<dbReference type="PANTHER" id="PTHR43968:SF6">
    <property type="entry name" value="GLUTATHIONE S-TRANSFERASE OMEGA"/>
    <property type="match status" value="1"/>
</dbReference>
<comment type="caution">
    <text evidence="3">The sequence shown here is derived from an EMBL/GenBank/DDBJ whole genome shotgun (WGS) entry which is preliminary data.</text>
</comment>
<evidence type="ECO:0000313" key="3">
    <source>
        <dbReference type="EMBL" id="MDN3922891.1"/>
    </source>
</evidence>
<protein>
    <submittedName>
        <fullName evidence="3">Glutathione S-transferase family protein</fullName>
    </submittedName>
</protein>
<dbReference type="InterPro" id="IPR050983">
    <property type="entry name" value="GST_Omega/HSP26"/>
</dbReference>
<gene>
    <name evidence="3" type="ORF">QWJ38_21575</name>
</gene>
<dbReference type="Gene3D" id="3.40.30.110">
    <property type="match status" value="2"/>
</dbReference>
<dbReference type="RefSeq" id="WP_290361201.1">
    <property type="nucleotide sequence ID" value="NZ_JAUHHC010000006.1"/>
</dbReference>
<evidence type="ECO:0000313" key="4">
    <source>
        <dbReference type="Proteomes" id="UP001228044"/>
    </source>
</evidence>
<feature type="domain" description="GST N-terminal" evidence="1">
    <location>
        <begin position="4"/>
        <end position="83"/>
    </location>
</feature>
<feature type="domain" description="GST C-terminal" evidence="2">
    <location>
        <begin position="95"/>
        <end position="235"/>
    </location>
</feature>
<dbReference type="InterPro" id="IPR036282">
    <property type="entry name" value="Glutathione-S-Trfase_C_sf"/>
</dbReference>
<dbReference type="CDD" id="cd00570">
    <property type="entry name" value="GST_N_family"/>
    <property type="match status" value="1"/>
</dbReference>
<dbReference type="SUPFAM" id="SSF47616">
    <property type="entry name" value="GST C-terminal domain-like"/>
    <property type="match status" value="1"/>
</dbReference>
<organism evidence="3 4">
    <name type="scientific">Roseateles violae</name>
    <dbReference type="NCBI Taxonomy" id="3058042"/>
    <lineage>
        <taxon>Bacteria</taxon>
        <taxon>Pseudomonadati</taxon>
        <taxon>Pseudomonadota</taxon>
        <taxon>Betaproteobacteria</taxon>
        <taxon>Burkholderiales</taxon>
        <taxon>Sphaerotilaceae</taxon>
        <taxon>Roseateles</taxon>
    </lineage>
</organism>
<name>A0ABT8DZ66_9BURK</name>
<dbReference type="InterPro" id="IPR010987">
    <property type="entry name" value="Glutathione-S-Trfase_C-like"/>
</dbReference>
<dbReference type="CDD" id="cd00299">
    <property type="entry name" value="GST_C_family"/>
    <property type="match status" value="1"/>
</dbReference>
<dbReference type="InterPro" id="IPR004045">
    <property type="entry name" value="Glutathione_S-Trfase_N"/>
</dbReference>
<proteinExistence type="predicted"/>
<dbReference type="PROSITE" id="PS50405">
    <property type="entry name" value="GST_CTER"/>
    <property type="match status" value="1"/>
</dbReference>
<dbReference type="PANTHER" id="PTHR43968">
    <property type="match status" value="1"/>
</dbReference>
<evidence type="ECO:0000259" key="1">
    <source>
        <dbReference type="PROSITE" id="PS50404"/>
    </source>
</evidence>
<dbReference type="Pfam" id="PF13417">
    <property type="entry name" value="GST_N_3"/>
    <property type="match status" value="1"/>
</dbReference>
<keyword evidence="4" id="KW-1185">Reference proteome</keyword>
<dbReference type="InterPro" id="IPR036249">
    <property type="entry name" value="Thioredoxin-like_sf"/>
</dbReference>
<dbReference type="Pfam" id="PF13410">
    <property type="entry name" value="GST_C_2"/>
    <property type="match status" value="1"/>
</dbReference>
<accession>A0ABT8DZ66</accession>
<sequence>MSDPALILHHYAGSPFSEKVRLVLGYKGLAWRSVTVPVILPKPDVLALTGGYRRTPFLQIGADIYCDTALMCQRIDRLAPTPTLYPREAGGTAALIAQWADTDLFWAAAPYTMQPAGIATVFAGVPPEVIKAFGADRMAMSAGVRRAPLADATAALTSYLLWLEQMLADGRDFLCGGLPSIADFAVVHCLWFIRRAGPLAAIMAPHERLAAWYERVRAFGHGQSTAMSSEEAIALAAAANRHAEVEVMPGLGFEPGQALTVTPLDYAFDPVAGELVGLTNDSVTLRRRDERAGIVHVHFPRIGYALRKAEQESKQA</sequence>
<dbReference type="Proteomes" id="UP001228044">
    <property type="component" value="Unassembled WGS sequence"/>
</dbReference>
<reference evidence="3 4" key="1">
    <citation type="submission" date="2023-06" db="EMBL/GenBank/DDBJ databases">
        <title>Pelomonas sp. PFR6 16S ribosomal RNA gene Genome sequencing and assembly.</title>
        <authorList>
            <person name="Woo H."/>
        </authorList>
    </citation>
    <scope>NUCLEOTIDE SEQUENCE [LARGE SCALE GENOMIC DNA]</scope>
    <source>
        <strain evidence="3 4">PFR6</strain>
    </source>
</reference>
<evidence type="ECO:0000259" key="2">
    <source>
        <dbReference type="PROSITE" id="PS50405"/>
    </source>
</evidence>
<dbReference type="PROSITE" id="PS50404">
    <property type="entry name" value="GST_NTER"/>
    <property type="match status" value="1"/>
</dbReference>
<dbReference type="EMBL" id="JAUHHC010000006">
    <property type="protein sequence ID" value="MDN3922891.1"/>
    <property type="molecule type" value="Genomic_DNA"/>
</dbReference>
<dbReference type="SUPFAM" id="SSF52833">
    <property type="entry name" value="Thioredoxin-like"/>
    <property type="match status" value="1"/>
</dbReference>